<keyword evidence="1" id="KW-0805">Transcription regulation</keyword>
<protein>
    <submittedName>
        <fullName evidence="5">Helix-turn-helix domain-containing protein</fullName>
    </submittedName>
</protein>
<dbReference type="RefSeq" id="WP_406786409.1">
    <property type="nucleotide sequence ID" value="NZ_JBJIAA010000003.1"/>
</dbReference>
<gene>
    <name evidence="5" type="ORF">ACJDT4_04870</name>
</gene>
<dbReference type="Proteomes" id="UP001623592">
    <property type="component" value="Unassembled WGS sequence"/>
</dbReference>
<dbReference type="Gene3D" id="2.60.120.10">
    <property type="entry name" value="Jelly Rolls"/>
    <property type="match status" value="1"/>
</dbReference>
<dbReference type="InterPro" id="IPR018060">
    <property type="entry name" value="HTH_AraC"/>
</dbReference>
<evidence type="ECO:0000313" key="6">
    <source>
        <dbReference type="Proteomes" id="UP001623592"/>
    </source>
</evidence>
<dbReference type="Gene3D" id="1.10.10.60">
    <property type="entry name" value="Homeodomain-like"/>
    <property type="match status" value="2"/>
</dbReference>
<evidence type="ECO:0000256" key="1">
    <source>
        <dbReference type="ARBA" id="ARBA00023015"/>
    </source>
</evidence>
<dbReference type="InterPro" id="IPR037923">
    <property type="entry name" value="HTH-like"/>
</dbReference>
<reference evidence="5 6" key="1">
    <citation type="submission" date="2024-11" db="EMBL/GenBank/DDBJ databases">
        <authorList>
            <person name="Heng Y.C."/>
            <person name="Lim A.C.H."/>
            <person name="Lee J.K.Y."/>
            <person name="Kittelmann S."/>
        </authorList>
    </citation>
    <scope>NUCLEOTIDE SEQUENCE [LARGE SCALE GENOMIC DNA]</scope>
    <source>
        <strain evidence="5 6">WILCCON 0114</strain>
    </source>
</reference>
<keyword evidence="6" id="KW-1185">Reference proteome</keyword>
<dbReference type="InterPro" id="IPR014710">
    <property type="entry name" value="RmlC-like_jellyroll"/>
</dbReference>
<keyword evidence="2" id="KW-0238">DNA-binding</keyword>
<evidence type="ECO:0000259" key="4">
    <source>
        <dbReference type="PROSITE" id="PS01124"/>
    </source>
</evidence>
<dbReference type="PROSITE" id="PS01124">
    <property type="entry name" value="HTH_ARAC_FAMILY_2"/>
    <property type="match status" value="1"/>
</dbReference>
<dbReference type="InterPro" id="IPR009057">
    <property type="entry name" value="Homeodomain-like_sf"/>
</dbReference>
<dbReference type="Pfam" id="PF07883">
    <property type="entry name" value="Cupin_2"/>
    <property type="match status" value="1"/>
</dbReference>
<evidence type="ECO:0000256" key="3">
    <source>
        <dbReference type="ARBA" id="ARBA00023163"/>
    </source>
</evidence>
<evidence type="ECO:0000313" key="5">
    <source>
        <dbReference type="EMBL" id="MFL0249745.1"/>
    </source>
</evidence>
<comment type="caution">
    <text evidence="5">The sequence shown here is derived from an EMBL/GenBank/DDBJ whole genome shotgun (WGS) entry which is preliminary data.</text>
</comment>
<dbReference type="PANTHER" id="PTHR43280">
    <property type="entry name" value="ARAC-FAMILY TRANSCRIPTIONAL REGULATOR"/>
    <property type="match status" value="1"/>
</dbReference>
<dbReference type="SMART" id="SM00342">
    <property type="entry name" value="HTH_ARAC"/>
    <property type="match status" value="1"/>
</dbReference>
<organism evidence="5 6">
    <name type="scientific">Clostridium neuense</name>
    <dbReference type="NCBI Taxonomy" id="1728934"/>
    <lineage>
        <taxon>Bacteria</taxon>
        <taxon>Bacillati</taxon>
        <taxon>Bacillota</taxon>
        <taxon>Clostridia</taxon>
        <taxon>Eubacteriales</taxon>
        <taxon>Clostridiaceae</taxon>
        <taxon>Clostridium</taxon>
    </lineage>
</organism>
<dbReference type="PRINTS" id="PR00032">
    <property type="entry name" value="HTHARAC"/>
</dbReference>
<evidence type="ECO:0000256" key="2">
    <source>
        <dbReference type="ARBA" id="ARBA00023125"/>
    </source>
</evidence>
<keyword evidence="3" id="KW-0804">Transcription</keyword>
<dbReference type="PANTHER" id="PTHR43280:SF28">
    <property type="entry name" value="HTH-TYPE TRANSCRIPTIONAL ACTIVATOR RHAS"/>
    <property type="match status" value="1"/>
</dbReference>
<dbReference type="InterPro" id="IPR013096">
    <property type="entry name" value="Cupin_2"/>
</dbReference>
<dbReference type="EMBL" id="JBJIAA010000003">
    <property type="protein sequence ID" value="MFL0249745.1"/>
    <property type="molecule type" value="Genomic_DNA"/>
</dbReference>
<feature type="domain" description="HTH araC/xylS-type" evidence="4">
    <location>
        <begin position="164"/>
        <end position="262"/>
    </location>
</feature>
<dbReference type="SUPFAM" id="SSF51215">
    <property type="entry name" value="Regulatory protein AraC"/>
    <property type="match status" value="1"/>
</dbReference>
<dbReference type="SUPFAM" id="SSF46689">
    <property type="entry name" value="Homeodomain-like"/>
    <property type="match status" value="2"/>
</dbReference>
<dbReference type="InterPro" id="IPR020449">
    <property type="entry name" value="Tscrpt_reg_AraC-type_HTH"/>
</dbReference>
<dbReference type="Pfam" id="PF12833">
    <property type="entry name" value="HTH_18"/>
    <property type="match status" value="1"/>
</dbReference>
<proteinExistence type="predicted"/>
<sequence>MYPFFQANKSGDQNFFTSNIFSNLSFPPHLHPYVEVVYVIDGSIEVTINNVSRRLNTNEAAICFPNDIHGYNNKTFSKTLMFIFSPDITRSFFSMRMDKTLENPFMPKNIINNEIKNLFFMLHDEFTKCNNKYVIKGLLYTILGKLDKYFILKNSSSSYSNATQNLLKYIEVHYQDNISLESIAKDLGFSKFYISRIFSKKIGYQFNDYINRLRINKAQKLLSETDLSITTIALECGFESQRNFNRIFKKLTLLTPTEFRMGKSMCKL</sequence>
<accession>A0ABW8TBD9</accession>
<name>A0ABW8TBD9_9CLOT</name>